<dbReference type="InterPro" id="IPR019308">
    <property type="entry name" value="TMEM214"/>
</dbReference>
<dbReference type="GO" id="GO:0005794">
    <property type="term" value="C:Golgi apparatus"/>
    <property type="evidence" value="ECO:0007669"/>
    <property type="project" value="TreeGrafter"/>
</dbReference>
<keyword evidence="5" id="KW-0053">Apoptosis</keyword>
<evidence type="ECO:0000256" key="8">
    <source>
        <dbReference type="ARBA" id="ARBA00023136"/>
    </source>
</evidence>
<evidence type="ECO:0000256" key="2">
    <source>
        <dbReference type="ARBA" id="ARBA00007984"/>
    </source>
</evidence>
<feature type="region of interest" description="Disordered" evidence="11">
    <location>
        <begin position="45"/>
        <end position="84"/>
    </location>
</feature>
<keyword evidence="13" id="KW-1185">Reference proteome</keyword>
<proteinExistence type="inferred from homology"/>
<feature type="region of interest" description="Disordered" evidence="11">
    <location>
        <begin position="1"/>
        <end position="28"/>
    </location>
</feature>
<comment type="function">
    <text evidence="10">Critical mediator, in cooperation with CASP4, of endoplasmic reticulum-stress induced apoptosis. Required or the activation of CASP4 following endoplasmic reticulum stress.</text>
</comment>
<keyword evidence="8" id="KW-0472">Membrane</keyword>
<accession>A0AAV2QX86</accession>
<dbReference type="EMBL" id="CAXKWB010010670">
    <property type="protein sequence ID" value="CAL4098844.1"/>
    <property type="molecule type" value="Genomic_DNA"/>
</dbReference>
<evidence type="ECO:0000256" key="3">
    <source>
        <dbReference type="ARBA" id="ARBA00011720"/>
    </source>
</evidence>
<keyword evidence="7" id="KW-1133">Transmembrane helix</keyword>
<evidence type="ECO:0000256" key="1">
    <source>
        <dbReference type="ARBA" id="ARBA00004477"/>
    </source>
</evidence>
<dbReference type="PANTHER" id="PTHR13448">
    <property type="entry name" value="TRANSMEMBRANE PROTEIN 214"/>
    <property type="match status" value="1"/>
</dbReference>
<keyword evidence="6" id="KW-0256">Endoplasmic reticulum</keyword>
<comment type="caution">
    <text evidence="12">The sequence shown here is derived from an EMBL/GenBank/DDBJ whole genome shotgun (WGS) entry which is preliminary data.</text>
</comment>
<comment type="subcellular location">
    <subcellularLocation>
        <location evidence="1">Endoplasmic reticulum membrane</location>
        <topology evidence="1">Multi-pass membrane protein</topology>
    </subcellularLocation>
</comment>
<evidence type="ECO:0000256" key="7">
    <source>
        <dbReference type="ARBA" id="ARBA00022989"/>
    </source>
</evidence>
<protein>
    <recommendedName>
        <fullName evidence="14">Transmembrane protein 214</fullName>
    </recommendedName>
</protein>
<sequence>MAAAGEWELVTKTKGKPSTVANGKLNKTEKQQFLDSAPKLTYLGTIDTSGIGKENRQPKSPKANGDSRKKKVEKKKEPITQPPRTLEEAMTKLSVNEMQNLLDVVVSRFIDSPLIWLKDLASYLNVRLNPVTSPDPAFRGSPPGFPTCLLQPPVKKLIIETLSGCSDSVLTAFHQHCITSMVHEQTRGLSVAGYKLFIQILSIHRPEVCVAHLGNYCELRQQYQNQAGPCLSLLWAIGQAGLDNFSIGLKIWLELMVPLIGLKNYWLFVVEYGSTIFSGGGGGSNDPGVVLGVREFFTILDFTWLQSSTLPKQVQRQLFALYPKVKTVAFTSKPETTLHNFFPSFLRRLDPTVPDPYKVELLTCLVQCLMQDPACWSIWGQLYLKHLPQSAMLLQHLEKEWPSLESALRKRGKDAQKTVEGFIETNQQMAHKVSVVAGLKEGTEAAKSLILQMKRSRSRYPLSRFVKLLMLLSFIVLVWDIRKAGSFKESRVGQTLERFGLMVYVEEFLQAFIRISLHSYKWCVINLPVYYSHSCELAGPYLILMLEKVTSAAATCWATLESAALYIPIIKDKVEAAIPGLSETIGGYLNVIWEFLQMHWLSVMKQLEPYFSQLHEYIVTKILIGPLAPEKLHEYVLTAVNSTTALLLRVHSGLINALEDLPNTGEGKQES</sequence>
<evidence type="ECO:0000313" key="13">
    <source>
        <dbReference type="Proteomes" id="UP001497623"/>
    </source>
</evidence>
<keyword evidence="4" id="KW-0812">Transmembrane</keyword>
<dbReference type="Proteomes" id="UP001497623">
    <property type="component" value="Unassembled WGS sequence"/>
</dbReference>
<dbReference type="GO" id="GO:0006915">
    <property type="term" value="P:apoptotic process"/>
    <property type="evidence" value="ECO:0007669"/>
    <property type="project" value="UniProtKB-KW"/>
</dbReference>
<dbReference type="AlphaFoldDB" id="A0AAV2QX86"/>
<evidence type="ECO:0000256" key="10">
    <source>
        <dbReference type="ARBA" id="ARBA00024938"/>
    </source>
</evidence>
<dbReference type="PANTHER" id="PTHR13448:SF0">
    <property type="entry name" value="TRANSMEMBRANE PROTEIN 214"/>
    <property type="match status" value="1"/>
</dbReference>
<comment type="subunit">
    <text evidence="3">Constitutively interacts with CASP4; required for the localization of procaspase 4 to the ER.</text>
</comment>
<evidence type="ECO:0008006" key="14">
    <source>
        <dbReference type="Google" id="ProtNLM"/>
    </source>
</evidence>
<evidence type="ECO:0000256" key="9">
    <source>
        <dbReference type="ARBA" id="ARBA00023180"/>
    </source>
</evidence>
<evidence type="ECO:0000256" key="6">
    <source>
        <dbReference type="ARBA" id="ARBA00022824"/>
    </source>
</evidence>
<dbReference type="Pfam" id="PF10151">
    <property type="entry name" value="TMEM214"/>
    <property type="match status" value="1"/>
</dbReference>
<organism evidence="12 13">
    <name type="scientific">Meganyctiphanes norvegica</name>
    <name type="common">Northern krill</name>
    <name type="synonym">Thysanopoda norvegica</name>
    <dbReference type="NCBI Taxonomy" id="48144"/>
    <lineage>
        <taxon>Eukaryota</taxon>
        <taxon>Metazoa</taxon>
        <taxon>Ecdysozoa</taxon>
        <taxon>Arthropoda</taxon>
        <taxon>Crustacea</taxon>
        <taxon>Multicrustacea</taxon>
        <taxon>Malacostraca</taxon>
        <taxon>Eumalacostraca</taxon>
        <taxon>Eucarida</taxon>
        <taxon>Euphausiacea</taxon>
        <taxon>Euphausiidae</taxon>
        <taxon>Meganyctiphanes</taxon>
    </lineage>
</organism>
<comment type="similarity">
    <text evidence="2">Belongs to the TMEM214 family.</text>
</comment>
<name>A0AAV2QX86_MEGNR</name>
<evidence type="ECO:0000256" key="4">
    <source>
        <dbReference type="ARBA" id="ARBA00022692"/>
    </source>
</evidence>
<evidence type="ECO:0000313" key="12">
    <source>
        <dbReference type="EMBL" id="CAL4098844.1"/>
    </source>
</evidence>
<dbReference type="GO" id="GO:0005789">
    <property type="term" value="C:endoplasmic reticulum membrane"/>
    <property type="evidence" value="ECO:0007669"/>
    <property type="project" value="UniProtKB-SubCell"/>
</dbReference>
<evidence type="ECO:0000256" key="11">
    <source>
        <dbReference type="SAM" id="MobiDB-lite"/>
    </source>
</evidence>
<keyword evidence="9" id="KW-0325">Glycoprotein</keyword>
<reference evidence="12 13" key="1">
    <citation type="submission" date="2024-05" db="EMBL/GenBank/DDBJ databases">
        <authorList>
            <person name="Wallberg A."/>
        </authorList>
    </citation>
    <scope>NUCLEOTIDE SEQUENCE [LARGE SCALE GENOMIC DNA]</scope>
</reference>
<gene>
    <name evidence="12" type="ORF">MNOR_LOCUS16339</name>
</gene>
<evidence type="ECO:0000256" key="5">
    <source>
        <dbReference type="ARBA" id="ARBA00022703"/>
    </source>
</evidence>